<feature type="transmembrane region" description="Helical" evidence="2">
    <location>
        <begin position="131"/>
        <end position="150"/>
    </location>
</feature>
<accession>A0A2U1UXN8</accession>
<feature type="region of interest" description="Disordered" evidence="1">
    <location>
        <begin position="177"/>
        <end position="211"/>
    </location>
</feature>
<reference evidence="4" key="1">
    <citation type="submission" date="2017-10" db="EMBL/GenBank/DDBJ databases">
        <authorList>
            <person name="Toshchakov S.V."/>
            <person name="Goeva M.A."/>
        </authorList>
    </citation>
    <scope>NUCLEOTIDE SEQUENCE [LARGE SCALE GENOMIC DNA]</scope>
    <source>
        <strain evidence="4">JR1/69-1-13</strain>
    </source>
</reference>
<feature type="compositionally biased region" description="Basic residues" evidence="1">
    <location>
        <begin position="201"/>
        <end position="211"/>
    </location>
</feature>
<gene>
    <name evidence="3" type="ORF">CR165_23475</name>
</gene>
<dbReference type="InterPro" id="IPR019284">
    <property type="entry name" value="RP532"/>
</dbReference>
<dbReference type="RefSeq" id="WP_109519338.1">
    <property type="nucleotide sequence ID" value="NZ_PDOA01000044.1"/>
</dbReference>
<keyword evidence="2" id="KW-0812">Transmembrane</keyword>
<sequence>MTDKVPEGGGSPSRPQDNSERRKLPPPIDPSDSPAELIKAKVAGVLAAQSAQLTPTARDELTEQLTATMVTVTQEISFSGPLPPPNLLGAYESIVPGLAKTIVEMSVKEQNHRHIWELRALWNSIFAQSGGLFLGWITATLSIAAAFYFFEKGNNWAGSIFLGVPVATIVQSMVNAHRQPSPKGSLPEASQKPSQSTRSNRAQKRNAARGS</sequence>
<feature type="region of interest" description="Disordered" evidence="1">
    <location>
        <begin position="1"/>
        <end position="34"/>
    </location>
</feature>
<evidence type="ECO:0000313" key="3">
    <source>
        <dbReference type="EMBL" id="PWC26398.1"/>
    </source>
</evidence>
<evidence type="ECO:0000256" key="2">
    <source>
        <dbReference type="SAM" id="Phobius"/>
    </source>
</evidence>
<dbReference type="OrthoDB" id="7366810at2"/>
<evidence type="ECO:0008006" key="5">
    <source>
        <dbReference type="Google" id="ProtNLM"/>
    </source>
</evidence>
<comment type="caution">
    <text evidence="3">The sequence shown here is derived from an EMBL/GenBank/DDBJ whole genome shotgun (WGS) entry which is preliminary data.</text>
</comment>
<name>A0A2U1UXN8_9PROT</name>
<feature type="compositionally biased region" description="Polar residues" evidence="1">
    <location>
        <begin position="191"/>
        <end position="200"/>
    </location>
</feature>
<dbReference type="AlphaFoldDB" id="A0A2U1UXN8"/>
<keyword evidence="2" id="KW-0472">Membrane</keyword>
<evidence type="ECO:0000313" key="4">
    <source>
        <dbReference type="Proteomes" id="UP000245048"/>
    </source>
</evidence>
<dbReference type="EMBL" id="PDOA01000044">
    <property type="protein sequence ID" value="PWC26398.1"/>
    <property type="molecule type" value="Genomic_DNA"/>
</dbReference>
<dbReference type="Proteomes" id="UP000245048">
    <property type="component" value="Unassembled WGS sequence"/>
</dbReference>
<proteinExistence type="predicted"/>
<keyword evidence="4" id="KW-1185">Reference proteome</keyword>
<evidence type="ECO:0000256" key="1">
    <source>
        <dbReference type="SAM" id="MobiDB-lite"/>
    </source>
</evidence>
<organism evidence="3 4">
    <name type="scientific">Teichococcus aestuarii</name>
    <dbReference type="NCBI Taxonomy" id="568898"/>
    <lineage>
        <taxon>Bacteria</taxon>
        <taxon>Pseudomonadati</taxon>
        <taxon>Pseudomonadota</taxon>
        <taxon>Alphaproteobacteria</taxon>
        <taxon>Acetobacterales</taxon>
        <taxon>Roseomonadaceae</taxon>
        <taxon>Roseomonas</taxon>
    </lineage>
</organism>
<protein>
    <recommendedName>
        <fullName evidence="5">DUF2335 domain-containing protein</fullName>
    </recommendedName>
</protein>
<dbReference type="Pfam" id="PF10097">
    <property type="entry name" value="DUF2335"/>
    <property type="match status" value="1"/>
</dbReference>
<keyword evidence="2" id="KW-1133">Transmembrane helix</keyword>